<dbReference type="Pfam" id="PF00697">
    <property type="entry name" value="PRAI"/>
    <property type="match status" value="1"/>
</dbReference>
<organism evidence="11 12">
    <name type="scientific">Microvirga thermotolerans</name>
    <dbReference type="NCBI Taxonomy" id="2651334"/>
    <lineage>
        <taxon>Bacteria</taxon>
        <taxon>Pseudomonadati</taxon>
        <taxon>Pseudomonadota</taxon>
        <taxon>Alphaproteobacteria</taxon>
        <taxon>Hyphomicrobiales</taxon>
        <taxon>Methylobacteriaceae</taxon>
        <taxon>Microvirga</taxon>
    </lineage>
</organism>
<evidence type="ECO:0000256" key="2">
    <source>
        <dbReference type="ARBA" id="ARBA00004664"/>
    </source>
</evidence>
<dbReference type="KEGG" id="mico:GDR74_17925"/>
<evidence type="ECO:0000256" key="5">
    <source>
        <dbReference type="ARBA" id="ARBA00022605"/>
    </source>
</evidence>
<protein>
    <recommendedName>
        <fullName evidence="4 9">N-(5'-phosphoribosyl)anthranilate isomerase</fullName>
        <shortName evidence="9">PRAI</shortName>
        <ecNumber evidence="3 9">5.3.1.24</ecNumber>
    </recommendedName>
</protein>
<dbReference type="GO" id="GO:0004640">
    <property type="term" value="F:phosphoribosylanthranilate isomerase activity"/>
    <property type="evidence" value="ECO:0007669"/>
    <property type="project" value="UniProtKB-UniRule"/>
</dbReference>
<sequence>MFRDGLIKICGISTPEALEAALDAGADLVGFVRFPKSPRHVELDRGRDLARQARGRAQRVVLLVDPDDAALAEAVEAFDPDMIQLHGSESPDRVREIRDRFGRPVLKAVGIAEEADLAALARYAEAADRLLLDAKPPRTPGALPGGNGLSFDWRLLAALDPSVSYMLSGGLTPANVAEAIRLTGAGAVDVSSGVESAPGVKDRARIEAFVRAARAAYAGGRR</sequence>
<keyword evidence="7 9" id="KW-0057">Aromatic amino acid biosynthesis</keyword>
<dbReference type="NCBIfam" id="NF002295">
    <property type="entry name" value="PRK01222.1-1"/>
    <property type="match status" value="1"/>
</dbReference>
<evidence type="ECO:0000313" key="11">
    <source>
        <dbReference type="EMBL" id="QFU17940.1"/>
    </source>
</evidence>
<dbReference type="EMBL" id="CP045423">
    <property type="protein sequence ID" value="QFU17940.1"/>
    <property type="molecule type" value="Genomic_DNA"/>
</dbReference>
<keyword evidence="8 9" id="KW-0413">Isomerase</keyword>
<dbReference type="HAMAP" id="MF_00135">
    <property type="entry name" value="PRAI"/>
    <property type="match status" value="1"/>
</dbReference>
<comment type="catalytic activity">
    <reaction evidence="1 9">
        <text>N-(5-phospho-beta-D-ribosyl)anthranilate = 1-(2-carboxyphenylamino)-1-deoxy-D-ribulose 5-phosphate</text>
        <dbReference type="Rhea" id="RHEA:21540"/>
        <dbReference type="ChEBI" id="CHEBI:18277"/>
        <dbReference type="ChEBI" id="CHEBI:58613"/>
        <dbReference type="EC" id="5.3.1.24"/>
    </reaction>
</comment>
<evidence type="ECO:0000256" key="1">
    <source>
        <dbReference type="ARBA" id="ARBA00001164"/>
    </source>
</evidence>
<dbReference type="EC" id="5.3.1.24" evidence="3 9"/>
<name>A0A5P9K2L8_9HYPH</name>
<dbReference type="PANTHER" id="PTHR42894">
    <property type="entry name" value="N-(5'-PHOSPHORIBOSYL)ANTHRANILATE ISOMERASE"/>
    <property type="match status" value="1"/>
</dbReference>
<keyword evidence="5 9" id="KW-0028">Amino-acid biosynthesis</keyword>
<evidence type="ECO:0000313" key="12">
    <source>
        <dbReference type="Proteomes" id="UP000325614"/>
    </source>
</evidence>
<evidence type="ECO:0000256" key="7">
    <source>
        <dbReference type="ARBA" id="ARBA00023141"/>
    </source>
</evidence>
<dbReference type="PANTHER" id="PTHR42894:SF1">
    <property type="entry name" value="N-(5'-PHOSPHORIBOSYL)ANTHRANILATE ISOMERASE"/>
    <property type="match status" value="1"/>
</dbReference>
<evidence type="ECO:0000259" key="10">
    <source>
        <dbReference type="Pfam" id="PF00697"/>
    </source>
</evidence>
<comment type="similarity">
    <text evidence="9">Belongs to the TrpF family.</text>
</comment>
<dbReference type="Proteomes" id="UP000325614">
    <property type="component" value="Chromosome"/>
</dbReference>
<dbReference type="Gene3D" id="3.20.20.70">
    <property type="entry name" value="Aldolase class I"/>
    <property type="match status" value="1"/>
</dbReference>
<keyword evidence="12" id="KW-1185">Reference proteome</keyword>
<dbReference type="InterPro" id="IPR001240">
    <property type="entry name" value="PRAI_dom"/>
</dbReference>
<keyword evidence="6 9" id="KW-0822">Tryptophan biosynthesis</keyword>
<dbReference type="SUPFAM" id="SSF51366">
    <property type="entry name" value="Ribulose-phoshate binding barrel"/>
    <property type="match status" value="1"/>
</dbReference>
<dbReference type="InterPro" id="IPR044643">
    <property type="entry name" value="TrpF_fam"/>
</dbReference>
<dbReference type="RefSeq" id="WP_152587571.1">
    <property type="nucleotide sequence ID" value="NZ_CP045423.1"/>
</dbReference>
<evidence type="ECO:0000256" key="6">
    <source>
        <dbReference type="ARBA" id="ARBA00022822"/>
    </source>
</evidence>
<feature type="domain" description="N-(5'phosphoribosyl) anthranilate isomerase (PRAI)" evidence="10">
    <location>
        <begin position="7"/>
        <end position="211"/>
    </location>
</feature>
<dbReference type="InterPro" id="IPR011060">
    <property type="entry name" value="RibuloseP-bd_barrel"/>
</dbReference>
<proteinExistence type="inferred from homology"/>
<dbReference type="InterPro" id="IPR013785">
    <property type="entry name" value="Aldolase_TIM"/>
</dbReference>
<dbReference type="CDD" id="cd00405">
    <property type="entry name" value="PRAI"/>
    <property type="match status" value="1"/>
</dbReference>
<reference evidence="11 12" key="1">
    <citation type="submission" date="2019-10" db="EMBL/GenBank/DDBJ databases">
        <title>Isolation, Identification of Microvirga thermotolerans HR1, a novel thermophilic bacterium and Comparative Genomics of the genus Microvirga.</title>
        <authorList>
            <person name="Li J."/>
            <person name="Zhang W."/>
            <person name="Lin M."/>
            <person name="Wang J."/>
        </authorList>
    </citation>
    <scope>NUCLEOTIDE SEQUENCE [LARGE SCALE GENOMIC DNA]</scope>
    <source>
        <strain evidence="11 12">HR1</strain>
    </source>
</reference>
<dbReference type="UniPathway" id="UPA00035">
    <property type="reaction ID" value="UER00042"/>
</dbReference>
<evidence type="ECO:0000256" key="4">
    <source>
        <dbReference type="ARBA" id="ARBA00022272"/>
    </source>
</evidence>
<dbReference type="AlphaFoldDB" id="A0A5P9K2L8"/>
<evidence type="ECO:0000256" key="9">
    <source>
        <dbReference type="HAMAP-Rule" id="MF_00135"/>
    </source>
</evidence>
<accession>A0A5P9K2L8</accession>
<gene>
    <name evidence="9" type="primary">trpF</name>
    <name evidence="11" type="ORF">GDR74_17925</name>
</gene>
<comment type="pathway">
    <text evidence="2 9">Amino-acid biosynthesis; L-tryptophan biosynthesis; L-tryptophan from chorismate: step 3/5.</text>
</comment>
<evidence type="ECO:0000256" key="8">
    <source>
        <dbReference type="ARBA" id="ARBA00023235"/>
    </source>
</evidence>
<evidence type="ECO:0000256" key="3">
    <source>
        <dbReference type="ARBA" id="ARBA00012572"/>
    </source>
</evidence>
<dbReference type="GO" id="GO:0000162">
    <property type="term" value="P:L-tryptophan biosynthetic process"/>
    <property type="evidence" value="ECO:0007669"/>
    <property type="project" value="UniProtKB-UniRule"/>
</dbReference>